<dbReference type="AlphaFoldDB" id="A0A0N8PT82"/>
<name>A0A0N8PT82_9CHLR</name>
<dbReference type="InterPro" id="IPR003346">
    <property type="entry name" value="Transposase_20"/>
</dbReference>
<feature type="domain" description="Transposase IS116/IS110/IS902 C-terminal" evidence="2">
    <location>
        <begin position="253"/>
        <end position="338"/>
    </location>
</feature>
<reference evidence="3 4" key="1">
    <citation type="submission" date="2015-09" db="EMBL/GenBank/DDBJ databases">
        <title>Draft genome sequence of Kouleothrix aurantiaca JCM 19913.</title>
        <authorList>
            <person name="Hemp J."/>
        </authorList>
    </citation>
    <scope>NUCLEOTIDE SEQUENCE [LARGE SCALE GENOMIC DNA]</scope>
    <source>
        <strain evidence="3 4">COM-B</strain>
    </source>
</reference>
<protein>
    <submittedName>
        <fullName evidence="3">Transposase</fullName>
    </submittedName>
</protein>
<dbReference type="InterPro" id="IPR047650">
    <property type="entry name" value="Transpos_IS110"/>
</dbReference>
<evidence type="ECO:0000259" key="2">
    <source>
        <dbReference type="Pfam" id="PF02371"/>
    </source>
</evidence>
<dbReference type="GO" id="GO:0006313">
    <property type="term" value="P:DNA transposition"/>
    <property type="evidence" value="ECO:0007669"/>
    <property type="project" value="InterPro"/>
</dbReference>
<dbReference type="Pfam" id="PF02371">
    <property type="entry name" value="Transposase_20"/>
    <property type="match status" value="1"/>
</dbReference>
<dbReference type="Proteomes" id="UP000050509">
    <property type="component" value="Unassembled WGS sequence"/>
</dbReference>
<dbReference type="PATRIC" id="fig|186479.3.peg.2007"/>
<evidence type="ECO:0000313" key="4">
    <source>
        <dbReference type="Proteomes" id="UP000050509"/>
    </source>
</evidence>
<dbReference type="GO" id="GO:0003677">
    <property type="term" value="F:DNA binding"/>
    <property type="evidence" value="ECO:0007669"/>
    <property type="project" value="InterPro"/>
</dbReference>
<dbReference type="PANTHER" id="PTHR33055:SF15">
    <property type="entry name" value="TRANSPOSASE-RELATED"/>
    <property type="match status" value="1"/>
</dbReference>
<feature type="domain" description="Transposase IS110-like N-terminal" evidence="1">
    <location>
        <begin position="9"/>
        <end position="155"/>
    </location>
</feature>
<evidence type="ECO:0000313" key="3">
    <source>
        <dbReference type="EMBL" id="KPV54797.1"/>
    </source>
</evidence>
<dbReference type="EMBL" id="LJCR01000015">
    <property type="protein sequence ID" value="KPV54797.1"/>
    <property type="molecule type" value="Genomic_DNA"/>
</dbReference>
<evidence type="ECO:0000259" key="1">
    <source>
        <dbReference type="Pfam" id="PF01548"/>
    </source>
</evidence>
<dbReference type="GO" id="GO:0004803">
    <property type="term" value="F:transposase activity"/>
    <property type="evidence" value="ECO:0007669"/>
    <property type="project" value="InterPro"/>
</dbReference>
<comment type="caution">
    <text evidence="3">The sequence shown here is derived from an EMBL/GenBank/DDBJ whole genome shotgun (WGS) entry which is preliminary data.</text>
</comment>
<dbReference type="NCBIfam" id="NF033542">
    <property type="entry name" value="transpos_IS110"/>
    <property type="match status" value="1"/>
</dbReference>
<accession>A0A0N8PT82</accession>
<gene>
    <name evidence="3" type="ORF">SE17_01485</name>
</gene>
<dbReference type="InterPro" id="IPR002525">
    <property type="entry name" value="Transp_IS110-like_N"/>
</dbReference>
<keyword evidence="4" id="KW-1185">Reference proteome</keyword>
<dbReference type="PANTHER" id="PTHR33055">
    <property type="entry name" value="TRANSPOSASE FOR INSERTION SEQUENCE ELEMENT IS1111A"/>
    <property type="match status" value="1"/>
</dbReference>
<proteinExistence type="predicted"/>
<organism evidence="3 4">
    <name type="scientific">Kouleothrix aurantiaca</name>
    <dbReference type="NCBI Taxonomy" id="186479"/>
    <lineage>
        <taxon>Bacteria</taxon>
        <taxon>Bacillati</taxon>
        <taxon>Chloroflexota</taxon>
        <taxon>Chloroflexia</taxon>
        <taxon>Chloroflexales</taxon>
        <taxon>Roseiflexineae</taxon>
        <taxon>Roseiflexaceae</taxon>
        <taxon>Kouleothrix</taxon>
    </lineage>
</organism>
<dbReference type="Pfam" id="PF01548">
    <property type="entry name" value="DEDD_Tnp_IS110"/>
    <property type="match status" value="1"/>
</dbReference>
<sequence length="416" mass="46702">MQVLYPCCCGLDIHKKFVVACVLTTSADGSVQKETRTFSTMTNDLLSMVDWLHSLGCTHIAMESTSAYWRPVYNLLEGLFELLVGNAYHMKTVPGRKTDVKDAEWIAELLRHGLIRGSFIPSPEQRHLRDLTRYRTHLVEERARITNRLQAVLEDANVKLASVVTDIRGASARAILQALVAGETDPSTLAELARGRLRSKRELLAQAVIGHFTAHHAFLISEQLSHLDYLDEAMERVSSEIEKRLQDDRSAIELLDTVPGISQRAAEILLAELGTDLSRFPSAKHLASWAGMCPGNKESGGKRLSGKTRHGNSWLRQVLIEIAHVASKTKDTYLAAQYRRIAARRGKKRALIALGHTILVIIYHILTRREPYRELGVSYFDELDRQRVEQRLVRRLERLGYTVSLQPAALGSKLAA</sequence>